<dbReference type="PANTHER" id="PTHR38598:SF1">
    <property type="entry name" value="INNER MEMBRANE PROTEIN YJCH"/>
    <property type="match status" value="1"/>
</dbReference>
<dbReference type="AlphaFoldDB" id="A0A495VB77"/>
<keyword evidence="1" id="KW-1133">Transmembrane helix</keyword>
<keyword evidence="3" id="KW-1185">Reference proteome</keyword>
<keyword evidence="1" id="KW-0472">Membrane</keyword>
<dbReference type="PANTHER" id="PTHR38598">
    <property type="entry name" value="INNER MEMBRANE PROTEIN YJCH"/>
    <property type="match status" value="1"/>
</dbReference>
<dbReference type="Proteomes" id="UP000274556">
    <property type="component" value="Unassembled WGS sequence"/>
</dbReference>
<reference evidence="2 3" key="1">
    <citation type="submission" date="2018-10" db="EMBL/GenBank/DDBJ databases">
        <title>Genomic Encyclopedia of Archaeal and Bacterial Type Strains, Phase II (KMG-II): from individual species to whole genera.</title>
        <authorList>
            <person name="Goeker M."/>
        </authorList>
    </citation>
    <scope>NUCLEOTIDE SEQUENCE [LARGE SCALE GENOMIC DNA]</scope>
    <source>
        <strain evidence="2 3">DSM 235</strain>
    </source>
</reference>
<evidence type="ECO:0000313" key="3">
    <source>
        <dbReference type="Proteomes" id="UP000274556"/>
    </source>
</evidence>
<organism evidence="2 3">
    <name type="scientific">Thiocapsa rosea</name>
    <dbReference type="NCBI Taxonomy" id="69360"/>
    <lineage>
        <taxon>Bacteria</taxon>
        <taxon>Pseudomonadati</taxon>
        <taxon>Pseudomonadota</taxon>
        <taxon>Gammaproteobacteria</taxon>
        <taxon>Chromatiales</taxon>
        <taxon>Chromatiaceae</taxon>
        <taxon>Thiocapsa</taxon>
    </lineage>
</organism>
<protein>
    <submittedName>
        <fullName evidence="2">Uncharacterized membrane protein (DUF485 family)</fullName>
    </submittedName>
</protein>
<feature type="transmembrane region" description="Helical" evidence="1">
    <location>
        <begin position="25"/>
        <end position="46"/>
    </location>
</feature>
<dbReference type="EMBL" id="RBXL01000001">
    <property type="protein sequence ID" value="RKT46599.1"/>
    <property type="molecule type" value="Genomic_DNA"/>
</dbReference>
<gene>
    <name evidence="2" type="ORF">BDD21_4123</name>
</gene>
<evidence type="ECO:0000256" key="1">
    <source>
        <dbReference type="SAM" id="Phobius"/>
    </source>
</evidence>
<dbReference type="InterPro" id="IPR007436">
    <property type="entry name" value="DUF485"/>
</dbReference>
<evidence type="ECO:0000313" key="2">
    <source>
        <dbReference type="EMBL" id="RKT46599.1"/>
    </source>
</evidence>
<dbReference type="RefSeq" id="WP_120798689.1">
    <property type="nucleotide sequence ID" value="NZ_RBXL01000001.1"/>
</dbReference>
<name>A0A495VB77_9GAMM</name>
<dbReference type="GO" id="GO:0005886">
    <property type="term" value="C:plasma membrane"/>
    <property type="evidence" value="ECO:0007669"/>
    <property type="project" value="TreeGrafter"/>
</dbReference>
<accession>A0A495VB77</accession>
<dbReference type="InterPro" id="IPR052959">
    <property type="entry name" value="Inner_membrane_assoc"/>
</dbReference>
<sequence length="102" mass="11600">MKQHTVDAITAHPRYRELIGARKRFAWSLTATILIIYYGFILVIAFEPEWLAIPVAEGWTMTVGMPVGILIILSAFILTGIYVARANGQFDRLTKEIQEDFE</sequence>
<dbReference type="OrthoDB" id="5297034at2"/>
<dbReference type="Pfam" id="PF04341">
    <property type="entry name" value="DUF485"/>
    <property type="match status" value="1"/>
</dbReference>
<feature type="transmembrane region" description="Helical" evidence="1">
    <location>
        <begin position="58"/>
        <end position="84"/>
    </location>
</feature>
<proteinExistence type="predicted"/>
<keyword evidence="1" id="KW-0812">Transmembrane</keyword>
<comment type="caution">
    <text evidence="2">The sequence shown here is derived from an EMBL/GenBank/DDBJ whole genome shotgun (WGS) entry which is preliminary data.</text>
</comment>